<dbReference type="InterPro" id="IPR041698">
    <property type="entry name" value="Methyltransf_25"/>
</dbReference>
<dbReference type="CDD" id="cd02440">
    <property type="entry name" value="AdoMet_MTases"/>
    <property type="match status" value="1"/>
</dbReference>
<dbReference type="Pfam" id="PF08636">
    <property type="entry name" value="Pkr1"/>
    <property type="match status" value="1"/>
</dbReference>
<dbReference type="PANTHER" id="PTHR13610">
    <property type="entry name" value="METHYLTRANSFERASE DOMAIN-CONTAINING PROTEIN"/>
    <property type="match status" value="1"/>
</dbReference>
<evidence type="ECO:0000256" key="4">
    <source>
        <dbReference type="ARBA" id="ARBA00022691"/>
    </source>
</evidence>
<evidence type="ECO:0000259" key="7">
    <source>
        <dbReference type="Pfam" id="PF13649"/>
    </source>
</evidence>
<dbReference type="InterPro" id="IPR026170">
    <property type="entry name" value="FAM173A/B"/>
</dbReference>
<dbReference type="PANTHER" id="PTHR13610:SF11">
    <property type="entry name" value="METHYLTRANSFERASE DOMAIN-CONTAINING PROTEIN"/>
    <property type="match status" value="1"/>
</dbReference>
<keyword evidence="4" id="KW-0949">S-adenosyl-L-methionine</keyword>
<organism evidence="8 9">
    <name type="scientific">Durusdinium trenchii</name>
    <dbReference type="NCBI Taxonomy" id="1381693"/>
    <lineage>
        <taxon>Eukaryota</taxon>
        <taxon>Sar</taxon>
        <taxon>Alveolata</taxon>
        <taxon>Dinophyceae</taxon>
        <taxon>Suessiales</taxon>
        <taxon>Symbiodiniaceae</taxon>
        <taxon>Durusdinium</taxon>
    </lineage>
</organism>
<accession>A0ABP0IQE3</accession>
<gene>
    <name evidence="8" type="ORF">SCF082_LOCUS8332</name>
</gene>
<dbReference type="Gene3D" id="3.40.50.150">
    <property type="entry name" value="Vaccinia Virus protein VP39"/>
    <property type="match status" value="1"/>
</dbReference>
<evidence type="ECO:0000256" key="2">
    <source>
        <dbReference type="ARBA" id="ARBA00022603"/>
    </source>
</evidence>
<keyword evidence="6" id="KW-1133">Transmembrane helix</keyword>
<keyword evidence="6" id="KW-0812">Transmembrane</keyword>
<name>A0ABP0IQE3_9DINO</name>
<keyword evidence="9" id="KW-1185">Reference proteome</keyword>
<keyword evidence="2" id="KW-0489">Methyltransferase</keyword>
<evidence type="ECO:0000256" key="5">
    <source>
        <dbReference type="SAM" id="MobiDB-lite"/>
    </source>
</evidence>
<evidence type="ECO:0000256" key="6">
    <source>
        <dbReference type="SAM" id="Phobius"/>
    </source>
</evidence>
<evidence type="ECO:0000313" key="9">
    <source>
        <dbReference type="Proteomes" id="UP001642464"/>
    </source>
</evidence>
<feature type="transmembrane region" description="Helical" evidence="6">
    <location>
        <begin position="225"/>
        <end position="247"/>
    </location>
</feature>
<feature type="region of interest" description="Disordered" evidence="5">
    <location>
        <begin position="311"/>
        <end position="334"/>
    </location>
</feature>
<dbReference type="InterPro" id="IPR013945">
    <property type="entry name" value="Pkr1"/>
</dbReference>
<feature type="domain" description="Methyltransferase" evidence="7">
    <location>
        <begin position="33"/>
        <end position="118"/>
    </location>
</feature>
<evidence type="ECO:0000256" key="1">
    <source>
        <dbReference type="ARBA" id="ARBA00010633"/>
    </source>
</evidence>
<comment type="similarity">
    <text evidence="1">Belongs to the ANT/ATPSC lysine N-methyltransferase family.</text>
</comment>
<dbReference type="EMBL" id="CAXAMM010004753">
    <property type="protein sequence ID" value="CAK9004801.1"/>
    <property type="molecule type" value="Genomic_DNA"/>
</dbReference>
<keyword evidence="3" id="KW-0808">Transferase</keyword>
<feature type="region of interest" description="Disordered" evidence="5">
    <location>
        <begin position="173"/>
        <end position="203"/>
    </location>
</feature>
<dbReference type="SUPFAM" id="SSF53335">
    <property type="entry name" value="S-adenosyl-L-methionine-dependent methyltransferases"/>
    <property type="match status" value="1"/>
</dbReference>
<protein>
    <submittedName>
        <fullName evidence="8">Protein-lysine N-methyltransferase (Archaeal protein lysine methyltransferase) (AKMT)</fullName>
    </submittedName>
</protein>
<evidence type="ECO:0000256" key="3">
    <source>
        <dbReference type="ARBA" id="ARBA00022679"/>
    </source>
</evidence>
<evidence type="ECO:0000313" key="8">
    <source>
        <dbReference type="EMBL" id="CAK9004801.1"/>
    </source>
</evidence>
<comment type="caution">
    <text evidence="8">The sequence shown here is derived from an EMBL/GenBank/DDBJ whole genome shotgun (WGS) entry which is preliminary data.</text>
</comment>
<sequence>MEGAPKLAPFNPSSKDVLRKACELARPTPEDVVFDLGCGDGRLLVVMAKSSGCAGVGLEYDEQYYRRALADVEFEGLQDRVEIRHADVTKVADLDRATIVFVYLSVKGNKDLNALLQGAFDRGAKIVSNMFTLGYLGPPSEQVQCDGITMLYLYDKNCPPEAGGDAASASAAKARGATPVNEDTDDELSSKRPGSAATAAGEGTEEKSEWLLWLEYIFDPLRNPYIIQIFNGAMTAMVLLLTALLYFGLGNIHIYNISMITICLLVSVNWFLHELRKAVDLEESAALAEEEQQDEQDALRSQTLQDIDAQFPPTDEVEQDLPSLPKPPSDKKHD</sequence>
<feature type="transmembrane region" description="Helical" evidence="6">
    <location>
        <begin position="253"/>
        <end position="272"/>
    </location>
</feature>
<dbReference type="Proteomes" id="UP001642464">
    <property type="component" value="Unassembled WGS sequence"/>
</dbReference>
<reference evidence="8 9" key="1">
    <citation type="submission" date="2024-02" db="EMBL/GenBank/DDBJ databases">
        <authorList>
            <person name="Chen Y."/>
            <person name="Shah S."/>
            <person name="Dougan E. K."/>
            <person name="Thang M."/>
            <person name="Chan C."/>
        </authorList>
    </citation>
    <scope>NUCLEOTIDE SEQUENCE [LARGE SCALE GENOMIC DNA]</scope>
</reference>
<dbReference type="Pfam" id="PF13649">
    <property type="entry name" value="Methyltransf_25"/>
    <property type="match status" value="1"/>
</dbReference>
<dbReference type="InterPro" id="IPR029063">
    <property type="entry name" value="SAM-dependent_MTases_sf"/>
</dbReference>
<keyword evidence="6" id="KW-0472">Membrane</keyword>
<proteinExistence type="inferred from homology"/>